<name>A0A1K1RX72_9FLAO</name>
<reference evidence="1 2" key="1">
    <citation type="submission" date="2016-11" db="EMBL/GenBank/DDBJ databases">
        <authorList>
            <person name="Jaros S."/>
            <person name="Januszkiewicz K."/>
            <person name="Wedrychowicz H."/>
        </authorList>
    </citation>
    <scope>NUCLEOTIDE SEQUENCE [LARGE SCALE GENOMIC DNA]</scope>
    <source>
        <strain evidence="1 2">CGMCC 1.12145</strain>
    </source>
</reference>
<evidence type="ECO:0000313" key="1">
    <source>
        <dbReference type="EMBL" id="SFW76383.1"/>
    </source>
</evidence>
<evidence type="ECO:0000313" key="2">
    <source>
        <dbReference type="Proteomes" id="UP000182248"/>
    </source>
</evidence>
<sequence length="102" mass="11243">MQPGRRAAKADKAMSLSKWCIGAGRRFAMKPTSGLLKCVHGTTVRKCKQEGEGNGPPRVQETGAALGHQAISWISWKSCLSRRSCREKLRFRVRCSTALKAL</sequence>
<gene>
    <name evidence="1" type="ORF">SAMN02927921_04115</name>
</gene>
<keyword evidence="2" id="KW-1185">Reference proteome</keyword>
<dbReference type="EMBL" id="FPJE01000038">
    <property type="protein sequence ID" value="SFW76383.1"/>
    <property type="molecule type" value="Genomic_DNA"/>
</dbReference>
<organism evidence="1 2">
    <name type="scientific">Sinomicrobium oceani</name>
    <dbReference type="NCBI Taxonomy" id="1150368"/>
    <lineage>
        <taxon>Bacteria</taxon>
        <taxon>Pseudomonadati</taxon>
        <taxon>Bacteroidota</taxon>
        <taxon>Flavobacteriia</taxon>
        <taxon>Flavobacteriales</taxon>
        <taxon>Flavobacteriaceae</taxon>
        <taxon>Sinomicrobium</taxon>
    </lineage>
</organism>
<accession>A0A1K1RX72</accession>
<dbReference type="Proteomes" id="UP000182248">
    <property type="component" value="Unassembled WGS sequence"/>
</dbReference>
<dbReference type="AlphaFoldDB" id="A0A1K1RX72"/>
<protein>
    <submittedName>
        <fullName evidence="1">Uncharacterized protein</fullName>
    </submittedName>
</protein>
<proteinExistence type="predicted"/>